<evidence type="ECO:0000313" key="6">
    <source>
        <dbReference type="Proteomes" id="UP001152797"/>
    </source>
</evidence>
<protein>
    <submittedName>
        <fullName evidence="5">Reverse transcriptase domain-containing protein</fullName>
    </submittedName>
</protein>
<comment type="caution">
    <text evidence="3">The sequence shown here is derived from an EMBL/GenBank/DDBJ whole genome shotgun (WGS) entry which is preliminary data.</text>
</comment>
<feature type="transmembrane region" description="Helical" evidence="2">
    <location>
        <begin position="1199"/>
        <end position="1221"/>
    </location>
</feature>
<feature type="transmembrane region" description="Helical" evidence="2">
    <location>
        <begin position="1242"/>
        <end position="1259"/>
    </location>
</feature>
<feature type="compositionally biased region" description="Low complexity" evidence="1">
    <location>
        <begin position="1105"/>
        <end position="1119"/>
    </location>
</feature>
<dbReference type="EMBL" id="CAMXCT030005990">
    <property type="protein sequence ID" value="CAL4800991.1"/>
    <property type="molecule type" value="Genomic_DNA"/>
</dbReference>
<dbReference type="AlphaFoldDB" id="A0A9P1GKH7"/>
<keyword evidence="5" id="KW-0808">Transferase</keyword>
<evidence type="ECO:0000313" key="4">
    <source>
        <dbReference type="EMBL" id="CAL1167054.1"/>
    </source>
</evidence>
<dbReference type="Proteomes" id="UP001152797">
    <property type="component" value="Unassembled WGS sequence"/>
</dbReference>
<gene>
    <name evidence="3" type="ORF">C1SCF055_LOCUS38635</name>
</gene>
<keyword evidence="5" id="KW-0695">RNA-directed DNA polymerase</keyword>
<reference evidence="3" key="1">
    <citation type="submission" date="2022-10" db="EMBL/GenBank/DDBJ databases">
        <authorList>
            <person name="Chen Y."/>
            <person name="Dougan E. K."/>
            <person name="Chan C."/>
            <person name="Rhodes N."/>
            <person name="Thang M."/>
        </authorList>
    </citation>
    <scope>NUCLEOTIDE SEQUENCE</scope>
</reference>
<keyword evidence="6" id="KW-1185">Reference proteome</keyword>
<accession>A0A9P1GKH7</accession>
<dbReference type="SUPFAM" id="SSF54001">
    <property type="entry name" value="Cysteine proteinases"/>
    <property type="match status" value="1"/>
</dbReference>
<keyword evidence="2" id="KW-0812">Transmembrane</keyword>
<keyword evidence="2" id="KW-1133">Transmembrane helix</keyword>
<dbReference type="EMBL" id="CAMXCT010005990">
    <property type="protein sequence ID" value="CAI4013679.1"/>
    <property type="molecule type" value="Genomic_DNA"/>
</dbReference>
<keyword evidence="2" id="KW-0472">Membrane</keyword>
<evidence type="ECO:0000256" key="1">
    <source>
        <dbReference type="SAM" id="MobiDB-lite"/>
    </source>
</evidence>
<reference evidence="4" key="2">
    <citation type="submission" date="2024-04" db="EMBL/GenBank/DDBJ databases">
        <authorList>
            <person name="Chen Y."/>
            <person name="Shah S."/>
            <person name="Dougan E. K."/>
            <person name="Thang M."/>
            <person name="Chan C."/>
        </authorList>
    </citation>
    <scope>NUCLEOTIDE SEQUENCE [LARGE SCALE GENOMIC DNA]</scope>
</reference>
<proteinExistence type="predicted"/>
<evidence type="ECO:0000313" key="5">
    <source>
        <dbReference type="EMBL" id="CAL4800991.1"/>
    </source>
</evidence>
<organism evidence="3">
    <name type="scientific">Cladocopium goreaui</name>
    <dbReference type="NCBI Taxonomy" id="2562237"/>
    <lineage>
        <taxon>Eukaryota</taxon>
        <taxon>Sar</taxon>
        <taxon>Alveolata</taxon>
        <taxon>Dinophyceae</taxon>
        <taxon>Suessiales</taxon>
        <taxon>Symbiodiniaceae</taxon>
        <taxon>Cladocopium</taxon>
    </lineage>
</organism>
<keyword evidence="5" id="KW-0548">Nucleotidyltransferase</keyword>
<evidence type="ECO:0000313" key="3">
    <source>
        <dbReference type="EMBL" id="CAI4013679.1"/>
    </source>
</evidence>
<evidence type="ECO:0000256" key="2">
    <source>
        <dbReference type="SAM" id="Phobius"/>
    </source>
</evidence>
<dbReference type="EMBL" id="CAMXCT020005990">
    <property type="protein sequence ID" value="CAL1167054.1"/>
    <property type="molecule type" value="Genomic_DNA"/>
</dbReference>
<dbReference type="InterPro" id="IPR038765">
    <property type="entry name" value="Papain-like_cys_pep_sf"/>
</dbReference>
<feature type="region of interest" description="Disordered" evidence="1">
    <location>
        <begin position="1098"/>
        <end position="1119"/>
    </location>
</feature>
<sequence length="1264" mass="140282">MSLLSLPLVLSPAWKHTCPDFMIATADTVLWKSCKSYKIHSKVKRGDIFLASSAPKVVDGFCMVPVVGGGAIETSFVRAARAVDFQSETAVSLSPPSVARGPGCIPWTSDLRCVSSLAVPTPKMCLSHKPDVPMQDLNSDGFWVTWLLFALWSVAHVLMDDFYGLWHVRAPWLPIAACIWSLSETDRAWLRTLSRCNLLRSSFASLWRSAELLVQLLWHVWFVSRRRRNQLLHALLGNTMFTAAPLPSIGFVNAGAKTCHLGAALHVLFQVKPFLDALHALPLPASCACACCLLVETHKDVLRGEKPVSVQRWRQWFVANGLDFDTYQAVGDVVQQLLHSAQNCSHGVFASQSPLEMFAIQLREESQRICSESCVSVQPDAPLCVSCGQRMGCRKRTIVVASAAFLLLEVNRAEGSTCALHGYENIRFNNAWYSLKAVATYLSQHFAAHVRNTNYIRTFDDAHVVDRQSWPPTVARDCKLLLFALDPDAAALPKLEPPWLPAASLPPSLLDATATGNISADASTVLRLFCAGLHVPSFLVTLPFFLDSGLTHGSLPKILAAECDTLTREHINAAAALECRFGFADTMFYPLAVLLQATAMSVGMPAIFYVDVVLGLINSLFERHLAVDLRRFPSASRNRYWVAAVANVGEGKSPASAPIVALLQEVLAQYPHLAPGTATDRFHYQQNSTSACARDKLRACDGYLTVYSDEAGLCLSSKYAAGGDIDPYRHIDLGLFLNAAHGGEFDFATLRERMQLGARRKPRDPKGPIPEEEGLQLNPTNIHFLFLQQEYYLNHFWAQLASDKPVGLAHRFLFSFGAYENPPPASYSGFFQAVTAPILRRIFELVLVRFGPKVVAARDLTFQITEEQGGSVKEIHELVTAIKRREVTVAQALRLAMPKSMYWLATAMMTSHVLEQLWAWVFCPFFPHEYYIEITDPCFFSAVRFVHRRFLRGHAILAVNAAERAWLVQRPCKLSEEESFFLRVLRGCPQQVLSVDECCACDLDFKRAWLDKSASVDVRLFRLWQLCTDIGLGRLSCGALAANTDPKQVSFVKFPLSTLHEQAKEWLLRYRIPFENWTFPMLALETCPRVEPVLRPTAPTPPATVPTADAKGSPAAKASSPVLSSVHNSVSHGHGASCCSSAAMCRPQVSASGAPFAAPCPPEVPAFLLRALPLLLPQQCRLLMRKALLRRKHPLRCCLLFITLSVMVMVRLVAALLRCVGRKFLPLVPRSLLRVPRKFQRLLRALLLHGTILLFWLLVRSVCL</sequence>
<dbReference type="OrthoDB" id="10400748at2759"/>
<dbReference type="GO" id="GO:0003964">
    <property type="term" value="F:RNA-directed DNA polymerase activity"/>
    <property type="evidence" value="ECO:0007669"/>
    <property type="project" value="UniProtKB-KW"/>
</dbReference>
<name>A0A9P1GKH7_9DINO</name>